<feature type="transmembrane region" description="Helical" evidence="1">
    <location>
        <begin position="79"/>
        <end position="100"/>
    </location>
</feature>
<keyword evidence="1" id="KW-0812">Transmembrane</keyword>
<keyword evidence="1" id="KW-1133">Transmembrane helix</keyword>
<dbReference type="Proteomes" id="UP001312865">
    <property type="component" value="Unassembled WGS sequence"/>
</dbReference>
<proteinExistence type="predicted"/>
<sequence length="331" mass="37333">MKKIIKFLWSLLFYILPFPFTVFIIVFAPLMSLYLLEVYKLEAPRLGIGFNVIALLGFILFLSMKYYSLNWIYRKFPVLLPFFQMCFVALIVIDLSLMFANLWADGMVIGKAVAIGLSVLTILLGRAFLSYWYFKYPISNKMVRYKLDNPTELDEEEQHPEVIYHEHSHRKLVFFGTILALFLSPSLYMIIGSYSSEGNAEEVVANRISKSTLAGEIPFRDDETNAGITARDFEVTVGDSGGDAKILIWDFNSEDSDEVQILVNGEPLKEKLILANNPAAFSIPVPSMVTVMGLKDNGGGISYAVKFPNDKITYYNVVSVKAGNTYTVKPL</sequence>
<protein>
    <submittedName>
        <fullName evidence="2">Uncharacterized protein</fullName>
    </submittedName>
</protein>
<feature type="transmembrane region" description="Helical" evidence="1">
    <location>
        <begin position="48"/>
        <end position="67"/>
    </location>
</feature>
<feature type="transmembrane region" description="Helical" evidence="1">
    <location>
        <begin position="12"/>
        <end position="36"/>
    </location>
</feature>
<organism evidence="2 3">
    <name type="scientific">Bacillus spongiae</name>
    <dbReference type="NCBI Taxonomy" id="2683610"/>
    <lineage>
        <taxon>Bacteria</taxon>
        <taxon>Bacillati</taxon>
        <taxon>Bacillota</taxon>
        <taxon>Bacilli</taxon>
        <taxon>Bacillales</taxon>
        <taxon>Bacillaceae</taxon>
        <taxon>Bacillus</taxon>
    </lineage>
</organism>
<dbReference type="EMBL" id="JBBAXC010000001">
    <property type="protein sequence ID" value="MEI5905546.1"/>
    <property type="molecule type" value="Genomic_DNA"/>
</dbReference>
<evidence type="ECO:0000313" key="3">
    <source>
        <dbReference type="Proteomes" id="UP001312865"/>
    </source>
</evidence>
<dbReference type="RefSeq" id="WP_336584964.1">
    <property type="nucleotide sequence ID" value="NZ_JBBAXC010000001.1"/>
</dbReference>
<keyword evidence="3" id="KW-1185">Reference proteome</keyword>
<name>A0ABU8H8L1_9BACI</name>
<evidence type="ECO:0000313" key="2">
    <source>
        <dbReference type="EMBL" id="MEI5905546.1"/>
    </source>
</evidence>
<gene>
    <name evidence="2" type="ORF">WAK64_00515</name>
</gene>
<comment type="caution">
    <text evidence="2">The sequence shown here is derived from an EMBL/GenBank/DDBJ whole genome shotgun (WGS) entry which is preliminary data.</text>
</comment>
<feature type="transmembrane region" description="Helical" evidence="1">
    <location>
        <begin position="112"/>
        <end position="134"/>
    </location>
</feature>
<keyword evidence="1" id="KW-0472">Membrane</keyword>
<reference evidence="2 3" key="1">
    <citation type="journal article" date="2018" name="J. Microbiol.">
        <title>Bacillus spongiae sp. nov., isolated from sponge of Jeju Island.</title>
        <authorList>
            <person name="Lee G.E."/>
            <person name="Im W.T."/>
            <person name="Park J.S."/>
        </authorList>
    </citation>
    <scope>NUCLEOTIDE SEQUENCE [LARGE SCALE GENOMIC DNA]</scope>
    <source>
        <strain evidence="2 3">135PIL107-10</strain>
    </source>
</reference>
<evidence type="ECO:0000256" key="1">
    <source>
        <dbReference type="SAM" id="Phobius"/>
    </source>
</evidence>
<accession>A0ABU8H8L1</accession>
<feature type="transmembrane region" description="Helical" evidence="1">
    <location>
        <begin position="172"/>
        <end position="191"/>
    </location>
</feature>